<dbReference type="Proteomes" id="UP000606974">
    <property type="component" value="Unassembled WGS sequence"/>
</dbReference>
<organism evidence="1 2">
    <name type="scientific">Endocarpon pusillum</name>
    <dbReference type="NCBI Taxonomy" id="364733"/>
    <lineage>
        <taxon>Eukaryota</taxon>
        <taxon>Fungi</taxon>
        <taxon>Dikarya</taxon>
        <taxon>Ascomycota</taxon>
        <taxon>Pezizomycotina</taxon>
        <taxon>Eurotiomycetes</taxon>
        <taxon>Chaetothyriomycetidae</taxon>
        <taxon>Verrucariales</taxon>
        <taxon>Verrucariaceae</taxon>
        <taxon>Endocarpon</taxon>
    </lineage>
</organism>
<name>A0A8H7ATG9_9EURO</name>
<gene>
    <name evidence="1" type="ORF">GJ744_004377</name>
</gene>
<evidence type="ECO:0000313" key="1">
    <source>
        <dbReference type="EMBL" id="KAF7514052.1"/>
    </source>
</evidence>
<reference evidence="1" key="1">
    <citation type="submission" date="2020-02" db="EMBL/GenBank/DDBJ databases">
        <authorList>
            <person name="Palmer J.M."/>
        </authorList>
    </citation>
    <scope>NUCLEOTIDE SEQUENCE</scope>
    <source>
        <strain evidence="1">EPUS1.4</strain>
        <tissue evidence="1">Thallus</tissue>
    </source>
</reference>
<dbReference type="EMBL" id="JAACFV010000002">
    <property type="protein sequence ID" value="KAF7514052.1"/>
    <property type="molecule type" value="Genomic_DNA"/>
</dbReference>
<comment type="caution">
    <text evidence="1">The sequence shown here is derived from an EMBL/GenBank/DDBJ whole genome shotgun (WGS) entry which is preliminary data.</text>
</comment>
<sequence>MNWVKTGNEITDIFKLIYPCSYLVDLLFNNDSMSSKRQCPSLAVTRMLLAMHSGQRSVEDVDYVTVLCDDIGTYGIAVWLRELIERSGQDVNVLSDNLFRGLDSAEGLIRGLSFRISSITP</sequence>
<proteinExistence type="predicted"/>
<accession>A0A8H7ATG9</accession>
<evidence type="ECO:0000313" key="2">
    <source>
        <dbReference type="Proteomes" id="UP000606974"/>
    </source>
</evidence>
<dbReference type="AlphaFoldDB" id="A0A8H7ATG9"/>
<keyword evidence="2" id="KW-1185">Reference proteome</keyword>
<protein>
    <submittedName>
        <fullName evidence="1">Uncharacterized protein</fullName>
    </submittedName>
</protein>